<accession>A0A3N2DDS4</accession>
<keyword evidence="2" id="KW-1185">Reference proteome</keyword>
<gene>
    <name evidence="1" type="ORF">EDC56_3595</name>
</gene>
<proteinExistence type="predicted"/>
<evidence type="ECO:0000313" key="1">
    <source>
        <dbReference type="EMBL" id="ROR97926.1"/>
    </source>
</evidence>
<dbReference type="AlphaFoldDB" id="A0A3N2DDS4"/>
<dbReference type="Proteomes" id="UP000275394">
    <property type="component" value="Unassembled WGS sequence"/>
</dbReference>
<sequence>MIINRDTQRPIVLLLMLLMSCSVLGLDSSSLRCGSRLVGEGDLAIQLLERCGEPLSRELIGYTLRKTQLPPYTEEREFKIEQWIYPPEAGFYHEVILEAGKIKEINRYRQ</sequence>
<dbReference type="EMBL" id="RKHR01000008">
    <property type="protein sequence ID" value="ROR97926.1"/>
    <property type="molecule type" value="Genomic_DNA"/>
</dbReference>
<reference evidence="1 2" key="1">
    <citation type="submission" date="2018-11" db="EMBL/GenBank/DDBJ databases">
        <title>Genomic Encyclopedia of Type Strains, Phase IV (KMG-IV): sequencing the most valuable type-strain genomes for metagenomic binning, comparative biology and taxonomic classification.</title>
        <authorList>
            <person name="Goeker M."/>
        </authorList>
    </citation>
    <scope>NUCLEOTIDE SEQUENCE [LARGE SCALE GENOMIC DNA]</scope>
    <source>
        <strain evidence="1 2">DSM 100316</strain>
    </source>
</reference>
<comment type="caution">
    <text evidence="1">The sequence shown here is derived from an EMBL/GenBank/DDBJ whole genome shotgun (WGS) entry which is preliminary data.</text>
</comment>
<evidence type="ECO:0000313" key="2">
    <source>
        <dbReference type="Proteomes" id="UP000275394"/>
    </source>
</evidence>
<organism evidence="1 2">
    <name type="scientific">Sinobacterium caligoides</name>
    <dbReference type="NCBI Taxonomy" id="933926"/>
    <lineage>
        <taxon>Bacteria</taxon>
        <taxon>Pseudomonadati</taxon>
        <taxon>Pseudomonadota</taxon>
        <taxon>Gammaproteobacteria</taxon>
        <taxon>Cellvibrionales</taxon>
        <taxon>Spongiibacteraceae</taxon>
        <taxon>Sinobacterium</taxon>
    </lineage>
</organism>
<dbReference type="PROSITE" id="PS51257">
    <property type="entry name" value="PROKAR_LIPOPROTEIN"/>
    <property type="match status" value="1"/>
</dbReference>
<dbReference type="Pfam" id="PF11006">
    <property type="entry name" value="DUF2845"/>
    <property type="match status" value="1"/>
</dbReference>
<protein>
    <submittedName>
        <fullName evidence="1">Uncharacterized protein DUF2845</fullName>
    </submittedName>
</protein>
<name>A0A3N2DDS4_9GAMM</name>
<dbReference type="InterPro" id="IPR021268">
    <property type="entry name" value="DUF2845"/>
</dbReference>